<feature type="domain" description="DUF11" evidence="2">
    <location>
        <begin position="318"/>
        <end position="420"/>
    </location>
</feature>
<accession>A0ABT5HS17</accession>
<name>A0ABT5HS17_9CAUL</name>
<dbReference type="InterPro" id="IPR001434">
    <property type="entry name" value="OmcB-like_DUF11"/>
</dbReference>
<feature type="region of interest" description="Disordered" evidence="1">
    <location>
        <begin position="1"/>
        <end position="26"/>
    </location>
</feature>
<protein>
    <recommendedName>
        <fullName evidence="2">DUF11 domain-containing protein</fullName>
    </recommendedName>
</protein>
<dbReference type="InterPro" id="IPR047589">
    <property type="entry name" value="DUF11_rpt"/>
</dbReference>
<dbReference type="EMBL" id="JAQQKX010000003">
    <property type="protein sequence ID" value="MDC7682779.1"/>
    <property type="molecule type" value="Genomic_DNA"/>
</dbReference>
<feature type="compositionally biased region" description="Polar residues" evidence="1">
    <location>
        <begin position="1"/>
        <end position="14"/>
    </location>
</feature>
<evidence type="ECO:0000259" key="2">
    <source>
        <dbReference type="Pfam" id="PF01345"/>
    </source>
</evidence>
<sequence length="1636" mass="177696">MQANSIENTAQLTFTRGGGPRAVSSNSTVLTTKDELHYARLRFHRMPRNFNYSELTCVDMASRLVHAAPISPDVLATMPEDDSHTDQTTGMVLDYPNGNKDPNVRETQIIDSALSDGRTAKFILTETDVNTGVFAGGVSTTASTSNAKVCIPPFPKNLTVTIRFNAEGLATPTSDTILIDPFGQVFDSKTGALINGATVTLIDEATGQPAKVFADDGVTAYPSTVVSGRPVTDSGGLTYTFGDGEYRFPMTHAGTYRLKVTPPEGYVAPSLVAPADIPTTEHDIYTIIDASYGKSFVLSAPEPLEVDIPIDPLPHGSLQMQKTTSVREASAGDIIPYQLSVSNPDTWTMRKVMITDSLPSGQRYRKGSTRGAAEPAVSGDGRTLIFDIGDIAPGSATAIRYVTDVLPNARTGEAVNRATAWVDGNSVKSLEASASVRIRPFLNSDALTIVGRVTEGDCVLPPEKRKGVANVRILLEDGTSVVTDRDGLYHIEGARKGRHVVQIDTNALAKNLIPSACANDTRWAGSDISRFIEGQGGSLIRVDFRVRRNGADPVETDPSVSLKIADDAVASGGRTNWFIGQAPGIDWLFPEIDHNPRAPALRVAIKHAPTQRVALTVNGVTPDALAFDGADRDGDIAVSVWTGLPLKEGDNALEARVLNADASVAKVLTRTVHYSNTPVKAALAPEHSRLIADGVQKPMIAVRLTDRDGKPVRAGTMATFMVDQPYVAAQTAAAEQNRQLSGLDGNLPTARVVGDDGIAFVALQPTMQAGTVHLVFRFTQDGIEQKSELRPWLKAGQQKWVVVGFGAGTLGFDTLSDKAEAFKAGEEDTITDGQLAFYAKGRVKGEWLMTMAYDSDRKFDARTGLLSVIDPNKYYTVYGDGTQQAYDAATQRKLYLRLERREYYALFGDFETGMIDTQLARFSRTLNGVKTEYHGEKISVKAFAARSDQRYARDEIRGNGLSGPYRLSASDIIANSDKITLETRDRYRSEKIIDSRLLTRHIDYDIDPLSGTLTFREPVMAWDADRNPIFIVADYEIDGNGDQRLVAGARATAQLTDKVVVGASLLKDESDNDASVAGLDLKAQIFENTELRVEAAKGGDAANRDAGAYLVEVEHHSARADVLAYARRQDHGFGLGQQNLGESGTFKHGIDGQVRLNDTWRLTGGLWQQTQIDSPQTRTSGNARLEYRRANGTVFAGLEATSDRGFDETQPDSTNRSRLLTLGGSQSFLKDTLQLSAQVQFALGGDKASSDFPMRHQISAAYKIRDGIRLLASHEIAEGDAFKAHNTQLGFEVAPWAGAKVSTTVNQQAIGENGARTFASLGLNQSVPLSKNWTVDATFDASQTMSGQTPTGVNPFRPVTTNTDGDSGNGDYVAATVGATYRASDWSWTGRLERRTSDTSDRWGVTSNVLRSLGEGKTVASGLRAYEVVRHDGQTTRFAAADVAIAYRPLDSRWSVLERLELRHENADAGVSRNNVLAVNSGSFAQQTTRIVNNLAINFTQFARMDDNDDRANGYEVSAYYGAKYVEGRFADDSYDGFVDLLGVEFRHDLGQRFDVGFNLAVQHAWTTGAVNYTYGPSLGFSPAKNVWLTAGYNIAGFHDRDFDDSRYTRQGAYVTARFKFDQTTFANAAQRLGKH</sequence>
<dbReference type="NCBIfam" id="TIGR01451">
    <property type="entry name" value="B_ant_repeat"/>
    <property type="match status" value="1"/>
</dbReference>
<feature type="region of interest" description="Disordered" evidence="1">
    <location>
        <begin position="1343"/>
        <end position="1368"/>
    </location>
</feature>
<organism evidence="3 4">
    <name type="scientific">Asticcacaulis aquaticus</name>
    <dbReference type="NCBI Taxonomy" id="2984212"/>
    <lineage>
        <taxon>Bacteria</taxon>
        <taxon>Pseudomonadati</taxon>
        <taxon>Pseudomonadota</taxon>
        <taxon>Alphaproteobacteria</taxon>
        <taxon>Caulobacterales</taxon>
        <taxon>Caulobacteraceae</taxon>
        <taxon>Asticcacaulis</taxon>
    </lineage>
</organism>
<dbReference type="Pfam" id="PF01345">
    <property type="entry name" value="DUF11"/>
    <property type="match status" value="1"/>
</dbReference>
<comment type="caution">
    <text evidence="3">The sequence shown here is derived from an EMBL/GenBank/DDBJ whole genome shotgun (WGS) entry which is preliminary data.</text>
</comment>
<reference evidence="3 4" key="1">
    <citation type="submission" date="2023-01" db="EMBL/GenBank/DDBJ databases">
        <title>Novel species of the genus Asticcacaulis isolated from rivers.</title>
        <authorList>
            <person name="Lu H."/>
        </authorList>
    </citation>
    <scope>NUCLEOTIDE SEQUENCE [LARGE SCALE GENOMIC DNA]</scope>
    <source>
        <strain evidence="3 4">BYS171W</strain>
    </source>
</reference>
<dbReference type="Gene3D" id="2.60.40.10">
    <property type="entry name" value="Immunoglobulins"/>
    <property type="match status" value="1"/>
</dbReference>
<evidence type="ECO:0000256" key="1">
    <source>
        <dbReference type="SAM" id="MobiDB-lite"/>
    </source>
</evidence>
<keyword evidence="4" id="KW-1185">Reference proteome</keyword>
<evidence type="ECO:0000313" key="4">
    <source>
        <dbReference type="Proteomes" id="UP001214854"/>
    </source>
</evidence>
<evidence type="ECO:0000313" key="3">
    <source>
        <dbReference type="EMBL" id="MDC7682779.1"/>
    </source>
</evidence>
<gene>
    <name evidence="3" type="ORF">PQU92_05795</name>
</gene>
<dbReference type="RefSeq" id="WP_272747261.1">
    <property type="nucleotide sequence ID" value="NZ_JAQQKX010000003.1"/>
</dbReference>
<feature type="compositionally biased region" description="Polar residues" evidence="1">
    <location>
        <begin position="1343"/>
        <end position="1352"/>
    </location>
</feature>
<dbReference type="InterPro" id="IPR013783">
    <property type="entry name" value="Ig-like_fold"/>
</dbReference>
<proteinExistence type="predicted"/>
<dbReference type="Proteomes" id="UP001214854">
    <property type="component" value="Unassembled WGS sequence"/>
</dbReference>